<evidence type="ECO:0000256" key="1">
    <source>
        <dbReference type="ARBA" id="ARBA00003701"/>
    </source>
</evidence>
<keyword evidence="9 13" id="KW-0472">Membrane</keyword>
<evidence type="ECO:0000256" key="2">
    <source>
        <dbReference type="ARBA" id="ARBA00004477"/>
    </source>
</evidence>
<keyword evidence="6" id="KW-0256">Endoplasmic reticulum</keyword>
<dbReference type="EMBL" id="BA000040">
    <property type="protein sequence ID" value="BAC51807.1"/>
    <property type="molecule type" value="Genomic_DNA"/>
</dbReference>
<evidence type="ECO:0000256" key="4">
    <source>
        <dbReference type="ARBA" id="ARBA00022679"/>
    </source>
</evidence>
<keyword evidence="5 13" id="KW-0812">Transmembrane</keyword>
<dbReference type="RefSeq" id="WP_011089282.1">
    <property type="nucleotide sequence ID" value="NC_004463.1"/>
</dbReference>
<feature type="transmembrane region" description="Helical" evidence="13">
    <location>
        <begin position="106"/>
        <end position="123"/>
    </location>
</feature>
<dbReference type="EC" id="2.5.1.18" evidence="3"/>
<keyword evidence="7 13" id="KW-1133">Transmembrane helix</keyword>
<evidence type="ECO:0000256" key="8">
    <source>
        <dbReference type="ARBA" id="ARBA00022990"/>
    </source>
</evidence>
<dbReference type="PATRIC" id="fig|224911.5.peg.6693"/>
<keyword evidence="15" id="KW-1185">Reference proteome</keyword>
<comment type="subcellular location">
    <subcellularLocation>
        <location evidence="2">Endoplasmic reticulum membrane</location>
        <topology evidence="2">Multi-pass membrane protein</topology>
    </subcellularLocation>
</comment>
<dbReference type="OrthoDB" id="6365081at2"/>
<dbReference type="PANTHER" id="PTHR10689">
    <property type="entry name" value="MICROSOMAL GLUTATHIONE S-TRANSFERASE 1"/>
    <property type="match status" value="1"/>
</dbReference>
<dbReference type="InterPro" id="IPR023352">
    <property type="entry name" value="MAPEG-like_dom_sf"/>
</dbReference>
<dbReference type="STRING" id="224911.AAV28_30275"/>
<dbReference type="HOGENOM" id="CLU_105467_0_0_5"/>
<evidence type="ECO:0000256" key="5">
    <source>
        <dbReference type="ARBA" id="ARBA00022692"/>
    </source>
</evidence>
<organism evidence="14 15">
    <name type="scientific">Bradyrhizobium diazoefficiens (strain JCM 10833 / BCRC 13528 / IAM 13628 / NBRC 14792 / USDA 110)</name>
    <dbReference type="NCBI Taxonomy" id="224911"/>
    <lineage>
        <taxon>Bacteria</taxon>
        <taxon>Pseudomonadati</taxon>
        <taxon>Pseudomonadota</taxon>
        <taxon>Alphaproteobacteria</taxon>
        <taxon>Hyphomicrobiales</taxon>
        <taxon>Nitrobacteraceae</taxon>
        <taxon>Bradyrhizobium</taxon>
    </lineage>
</organism>
<evidence type="ECO:0000256" key="12">
    <source>
        <dbReference type="ARBA" id="ARBA00049385"/>
    </source>
</evidence>
<keyword evidence="8" id="KW-0007">Acetylation</keyword>
<comment type="function">
    <text evidence="1">Conjugation of reduced glutathione to a wide number of exogenous and endogenous hydrophobic electrophiles.</text>
</comment>
<proteinExistence type="predicted"/>
<evidence type="ECO:0000256" key="9">
    <source>
        <dbReference type="ARBA" id="ARBA00023136"/>
    </source>
</evidence>
<feature type="transmembrane region" description="Helical" evidence="13">
    <location>
        <begin position="154"/>
        <end position="176"/>
    </location>
</feature>
<evidence type="ECO:0000256" key="10">
    <source>
        <dbReference type="ARBA" id="ARBA00038540"/>
    </source>
</evidence>
<dbReference type="InParanoid" id="Q89G06"/>
<dbReference type="InterPro" id="IPR040162">
    <property type="entry name" value="MGST1-like"/>
</dbReference>
<comment type="subunit">
    <text evidence="10">Homotrimer; The trimer binds only one molecule of glutathione.</text>
</comment>
<feature type="transmembrane region" description="Helical" evidence="13">
    <location>
        <begin position="34"/>
        <end position="57"/>
    </location>
</feature>
<dbReference type="EnsemblBacteria" id="BAC51807">
    <property type="protein sequence ID" value="BAC51807"/>
    <property type="gene ID" value="BAC51807"/>
</dbReference>
<accession>Q89G06</accession>
<dbReference type="GO" id="GO:0004364">
    <property type="term" value="F:glutathione transferase activity"/>
    <property type="evidence" value="ECO:0007669"/>
    <property type="project" value="UniProtKB-EC"/>
</dbReference>
<dbReference type="GO" id="GO:0016020">
    <property type="term" value="C:membrane"/>
    <property type="evidence" value="ECO:0007669"/>
    <property type="project" value="InterPro"/>
</dbReference>
<dbReference type="AlphaFoldDB" id="Q89G06"/>
<evidence type="ECO:0000256" key="7">
    <source>
        <dbReference type="ARBA" id="ARBA00022989"/>
    </source>
</evidence>
<keyword evidence="4" id="KW-0808">Transferase</keyword>
<dbReference type="KEGG" id="bja:blr6542"/>
<dbReference type="PANTHER" id="PTHR10689:SF6">
    <property type="entry name" value="MICROSOMAL GLUTATHIONE S-TRANSFERASE 1"/>
    <property type="match status" value="1"/>
</dbReference>
<evidence type="ECO:0000313" key="15">
    <source>
        <dbReference type="Proteomes" id="UP000002526"/>
    </source>
</evidence>
<dbReference type="FunFam" id="1.20.120.550:FF:000012">
    <property type="entry name" value="Hypothetical glutathione S-transferase like protein"/>
    <property type="match status" value="1"/>
</dbReference>
<evidence type="ECO:0000256" key="6">
    <source>
        <dbReference type="ARBA" id="ARBA00022824"/>
    </source>
</evidence>
<comment type="catalytic activity">
    <reaction evidence="12">
        <text>RX + glutathione = an S-substituted glutathione + a halide anion + H(+)</text>
        <dbReference type="Rhea" id="RHEA:16437"/>
        <dbReference type="ChEBI" id="CHEBI:15378"/>
        <dbReference type="ChEBI" id="CHEBI:16042"/>
        <dbReference type="ChEBI" id="CHEBI:17792"/>
        <dbReference type="ChEBI" id="CHEBI:57925"/>
        <dbReference type="ChEBI" id="CHEBI:90779"/>
        <dbReference type="EC" id="2.5.1.18"/>
    </reaction>
    <physiologicalReaction direction="left-to-right" evidence="12">
        <dbReference type="Rhea" id="RHEA:16438"/>
    </physiologicalReaction>
</comment>
<dbReference type="GeneID" id="46493517"/>
<reference evidence="15" key="1">
    <citation type="journal article" date="2002" name="DNA Res.">
        <title>Complete genomic sequence of nitrogen-fixing symbiotic bacterium Bradyrhizobium japonicum USDA110.</title>
        <authorList>
            <person name="Kaneko T."/>
            <person name="Nakamura Y."/>
            <person name="Sato S."/>
            <person name="Minamisawa K."/>
            <person name="Uchiumi T."/>
            <person name="Sasamoto S."/>
            <person name="Watanabe A."/>
            <person name="Idesawa K."/>
            <person name="Iriguchi M."/>
            <person name="Kawashima K."/>
            <person name="Kohara M."/>
            <person name="Matsumoto M."/>
            <person name="Shimpo S."/>
            <person name="Tsuruoka H."/>
            <person name="Wada T."/>
            <person name="Yamada M."/>
            <person name="Tabata S."/>
        </authorList>
    </citation>
    <scope>NUCLEOTIDE SEQUENCE [LARGE SCALE GENOMIC DNA]</scope>
    <source>
        <strain evidence="15">JCM 10833 / BCRC 13528 / IAM 13628 / NBRC 14792 / USDA 110</strain>
    </source>
</reference>
<name>Q89G06_BRADU</name>
<evidence type="ECO:0000256" key="13">
    <source>
        <dbReference type="SAM" id="Phobius"/>
    </source>
</evidence>
<dbReference type="InterPro" id="IPR001129">
    <property type="entry name" value="Membr-assoc_MAPEG"/>
</dbReference>
<gene>
    <name evidence="14" type="ordered locus">blr6542</name>
</gene>
<dbReference type="SUPFAM" id="SSF161084">
    <property type="entry name" value="MAPEG domain-like"/>
    <property type="match status" value="1"/>
</dbReference>
<dbReference type="Proteomes" id="UP000002526">
    <property type="component" value="Chromosome"/>
</dbReference>
<evidence type="ECO:0000313" key="14">
    <source>
        <dbReference type="EMBL" id="BAC51807.1"/>
    </source>
</evidence>
<dbReference type="eggNOG" id="ENOG5030C4Q">
    <property type="taxonomic scope" value="Bacteria"/>
</dbReference>
<evidence type="ECO:0000256" key="3">
    <source>
        <dbReference type="ARBA" id="ARBA00012452"/>
    </source>
</evidence>
<protein>
    <recommendedName>
        <fullName evidence="11">Microsomal glutathione S-transferase 1</fullName>
        <ecNumber evidence="3">2.5.1.18</ecNumber>
    </recommendedName>
</protein>
<dbReference type="Gene3D" id="1.20.120.550">
    <property type="entry name" value="Membrane associated eicosanoid/glutathione metabolism-like domain"/>
    <property type="match status" value="1"/>
</dbReference>
<dbReference type="Pfam" id="PF01124">
    <property type="entry name" value="MAPEG"/>
    <property type="match status" value="1"/>
</dbReference>
<evidence type="ECO:0000256" key="11">
    <source>
        <dbReference type="ARBA" id="ARBA00039397"/>
    </source>
</evidence>
<sequence>MTSFAWWRGAVAHLTWKRHKGAKLDRMSLHDPLFATYVVAATLMILKAVAMSWLTVIRMVQAKGGYRSPEDIKKTPMNPAPDPAQLLPNERVERIRRIQMNDLESLPYFLVAGLLYILTQPSLRLAQWLLYGYVASRLLHFLAYLTGQIHEVRATLWTVGSLILVFMTGRTLLVALGA</sequence>